<evidence type="ECO:0000259" key="11">
    <source>
        <dbReference type="Pfam" id="PF05193"/>
    </source>
</evidence>
<evidence type="ECO:0000256" key="3">
    <source>
        <dbReference type="ARBA" id="ARBA00022670"/>
    </source>
</evidence>
<dbReference type="GO" id="GO:0005739">
    <property type="term" value="C:mitochondrion"/>
    <property type="evidence" value="ECO:0007669"/>
    <property type="project" value="TreeGrafter"/>
</dbReference>
<dbReference type="PANTHER" id="PTHR43690">
    <property type="entry name" value="NARDILYSIN"/>
    <property type="match status" value="1"/>
</dbReference>
<keyword evidence="5" id="KW-0378">Hydrolase</keyword>
<dbReference type="GO" id="GO:0046872">
    <property type="term" value="F:metal ion binding"/>
    <property type="evidence" value="ECO:0007669"/>
    <property type="project" value="UniProtKB-KW"/>
</dbReference>
<dbReference type="InterPro" id="IPR050626">
    <property type="entry name" value="Peptidase_M16"/>
</dbReference>
<dbReference type="OrthoDB" id="952271at2759"/>
<evidence type="ECO:0000256" key="7">
    <source>
        <dbReference type="ARBA" id="ARBA00023049"/>
    </source>
</evidence>
<evidence type="ECO:0000256" key="4">
    <source>
        <dbReference type="ARBA" id="ARBA00022723"/>
    </source>
</evidence>
<comment type="cofactor">
    <cofactor evidence="1">
        <name>Zn(2+)</name>
        <dbReference type="ChEBI" id="CHEBI:29105"/>
    </cofactor>
</comment>
<dbReference type="GO" id="GO:0043171">
    <property type="term" value="P:peptide catabolic process"/>
    <property type="evidence" value="ECO:0007669"/>
    <property type="project" value="TreeGrafter"/>
</dbReference>
<keyword evidence="15" id="KW-1185">Reference proteome</keyword>
<gene>
    <name evidence="14" type="ORF">BJ322DRAFT_1031567</name>
</gene>
<keyword evidence="4" id="KW-0479">Metal-binding</keyword>
<evidence type="ECO:0000256" key="6">
    <source>
        <dbReference type="ARBA" id="ARBA00022833"/>
    </source>
</evidence>
<dbReference type="GO" id="GO:0004222">
    <property type="term" value="F:metalloendopeptidase activity"/>
    <property type="evidence" value="ECO:0007669"/>
    <property type="project" value="InterPro"/>
</dbReference>
<dbReference type="PROSITE" id="PS00143">
    <property type="entry name" value="INSULINASE"/>
    <property type="match status" value="1"/>
</dbReference>
<feature type="compositionally biased region" description="Low complexity" evidence="9">
    <location>
        <begin position="239"/>
        <end position="259"/>
    </location>
</feature>
<accession>A0A9P6LCJ0</accession>
<protein>
    <submittedName>
        <fullName evidence="14">Metalloenzyme, LuxS/M16 peptidase-like protein</fullName>
    </submittedName>
</protein>
<feature type="region of interest" description="Disordered" evidence="9">
    <location>
        <begin position="215"/>
        <end position="268"/>
    </location>
</feature>
<reference evidence="14" key="1">
    <citation type="journal article" date="2020" name="Nat. Commun.">
        <title>Large-scale genome sequencing of mycorrhizal fungi provides insights into the early evolution of symbiotic traits.</title>
        <authorList>
            <person name="Miyauchi S."/>
            <person name="Kiss E."/>
            <person name="Kuo A."/>
            <person name="Drula E."/>
            <person name="Kohler A."/>
            <person name="Sanchez-Garcia M."/>
            <person name="Morin E."/>
            <person name="Andreopoulos B."/>
            <person name="Barry K.W."/>
            <person name="Bonito G."/>
            <person name="Buee M."/>
            <person name="Carver A."/>
            <person name="Chen C."/>
            <person name="Cichocki N."/>
            <person name="Clum A."/>
            <person name="Culley D."/>
            <person name="Crous P.W."/>
            <person name="Fauchery L."/>
            <person name="Girlanda M."/>
            <person name="Hayes R.D."/>
            <person name="Keri Z."/>
            <person name="LaButti K."/>
            <person name="Lipzen A."/>
            <person name="Lombard V."/>
            <person name="Magnuson J."/>
            <person name="Maillard F."/>
            <person name="Murat C."/>
            <person name="Nolan M."/>
            <person name="Ohm R.A."/>
            <person name="Pangilinan J."/>
            <person name="Pereira M.F."/>
            <person name="Perotto S."/>
            <person name="Peter M."/>
            <person name="Pfister S."/>
            <person name="Riley R."/>
            <person name="Sitrit Y."/>
            <person name="Stielow J.B."/>
            <person name="Szollosi G."/>
            <person name="Zifcakova L."/>
            <person name="Stursova M."/>
            <person name="Spatafora J.W."/>
            <person name="Tedersoo L."/>
            <person name="Vaario L.M."/>
            <person name="Yamada A."/>
            <person name="Yan M."/>
            <person name="Wang P."/>
            <person name="Xu J."/>
            <person name="Bruns T."/>
            <person name="Baldrian P."/>
            <person name="Vilgalys R."/>
            <person name="Dunand C."/>
            <person name="Henrissat B."/>
            <person name="Grigoriev I.V."/>
            <person name="Hibbett D."/>
            <person name="Nagy L.G."/>
            <person name="Martin F.M."/>
        </authorList>
    </citation>
    <scope>NUCLEOTIDE SEQUENCE</scope>
    <source>
        <strain evidence="14">UH-Tt-Lm1</strain>
    </source>
</reference>
<feature type="compositionally biased region" description="Basic and acidic residues" evidence="9">
    <location>
        <begin position="223"/>
        <end position="237"/>
    </location>
</feature>
<dbReference type="Pfam" id="PF22456">
    <property type="entry name" value="PqqF-like_C_4"/>
    <property type="match status" value="1"/>
</dbReference>
<dbReference type="Proteomes" id="UP000736335">
    <property type="component" value="Unassembled WGS sequence"/>
</dbReference>
<dbReference type="InterPro" id="IPR007863">
    <property type="entry name" value="Peptidase_M16_C"/>
</dbReference>
<evidence type="ECO:0000259" key="13">
    <source>
        <dbReference type="Pfam" id="PF22456"/>
    </source>
</evidence>
<keyword evidence="3" id="KW-0645">Protease</keyword>
<evidence type="ECO:0000259" key="10">
    <source>
        <dbReference type="Pfam" id="PF00675"/>
    </source>
</evidence>
<dbReference type="InterPro" id="IPR054734">
    <property type="entry name" value="PqqF-like_C_4"/>
</dbReference>
<evidence type="ECO:0000256" key="1">
    <source>
        <dbReference type="ARBA" id="ARBA00001947"/>
    </source>
</evidence>
<evidence type="ECO:0000259" key="12">
    <source>
        <dbReference type="Pfam" id="PF16187"/>
    </source>
</evidence>
<comment type="similarity">
    <text evidence="2 8">Belongs to the peptidase M16 family.</text>
</comment>
<feature type="domain" description="Peptidase M16 middle/third" evidence="12">
    <location>
        <begin position="458"/>
        <end position="754"/>
    </location>
</feature>
<feature type="domain" description="Coenzyme PQQ synthesis protein F-like C-terminal lobe" evidence="13">
    <location>
        <begin position="861"/>
        <end position="961"/>
    </location>
</feature>
<dbReference type="EMBL" id="WIUZ02000001">
    <property type="protein sequence ID" value="KAF9792824.1"/>
    <property type="molecule type" value="Genomic_DNA"/>
</dbReference>
<evidence type="ECO:0000256" key="9">
    <source>
        <dbReference type="SAM" id="MobiDB-lite"/>
    </source>
</evidence>
<evidence type="ECO:0000256" key="2">
    <source>
        <dbReference type="ARBA" id="ARBA00007261"/>
    </source>
</evidence>
<dbReference type="FunFam" id="3.30.830.10:FF:000003">
    <property type="entry name" value="Insulin-degrading enzyme"/>
    <property type="match status" value="1"/>
</dbReference>
<evidence type="ECO:0000256" key="5">
    <source>
        <dbReference type="ARBA" id="ARBA00022801"/>
    </source>
</evidence>
<dbReference type="GO" id="GO:0005829">
    <property type="term" value="C:cytosol"/>
    <property type="evidence" value="ECO:0007669"/>
    <property type="project" value="TreeGrafter"/>
</dbReference>
<feature type="domain" description="Peptidase M16 N-terminal" evidence="10">
    <location>
        <begin position="79"/>
        <end position="213"/>
    </location>
</feature>
<evidence type="ECO:0000313" key="14">
    <source>
        <dbReference type="EMBL" id="KAF9792824.1"/>
    </source>
</evidence>
<dbReference type="GO" id="GO:0051603">
    <property type="term" value="P:proteolysis involved in protein catabolic process"/>
    <property type="evidence" value="ECO:0007669"/>
    <property type="project" value="TreeGrafter"/>
</dbReference>
<feature type="domain" description="Peptidase M16 C-terminal" evidence="11">
    <location>
        <begin position="271"/>
        <end position="445"/>
    </location>
</feature>
<proteinExistence type="inferred from homology"/>
<dbReference type="Gene3D" id="3.30.830.10">
    <property type="entry name" value="Metalloenzyme, LuxS/M16 peptidase-like"/>
    <property type="match status" value="4"/>
</dbReference>
<dbReference type="Pfam" id="PF16187">
    <property type="entry name" value="Peptidase_M16_M"/>
    <property type="match status" value="1"/>
</dbReference>
<organism evidence="14 15">
    <name type="scientific">Thelephora terrestris</name>
    <dbReference type="NCBI Taxonomy" id="56493"/>
    <lineage>
        <taxon>Eukaryota</taxon>
        <taxon>Fungi</taxon>
        <taxon>Dikarya</taxon>
        <taxon>Basidiomycota</taxon>
        <taxon>Agaricomycotina</taxon>
        <taxon>Agaricomycetes</taxon>
        <taxon>Thelephorales</taxon>
        <taxon>Thelephoraceae</taxon>
        <taxon>Thelephora</taxon>
    </lineage>
</organism>
<dbReference type="FunFam" id="3.30.830.10:FF:000005">
    <property type="entry name" value="nardilysin isoform X1"/>
    <property type="match status" value="1"/>
</dbReference>
<dbReference type="Pfam" id="PF05193">
    <property type="entry name" value="Peptidase_M16_C"/>
    <property type="match status" value="1"/>
</dbReference>
<dbReference type="InterPro" id="IPR001431">
    <property type="entry name" value="Pept_M16_Zn_BS"/>
</dbReference>
<evidence type="ECO:0000313" key="15">
    <source>
        <dbReference type="Proteomes" id="UP000736335"/>
    </source>
</evidence>
<dbReference type="InterPro" id="IPR011765">
    <property type="entry name" value="Pept_M16_N"/>
</dbReference>
<comment type="caution">
    <text evidence="14">The sequence shown here is derived from an EMBL/GenBank/DDBJ whole genome shotgun (WGS) entry which is preliminary data.</text>
</comment>
<dbReference type="SUPFAM" id="SSF63411">
    <property type="entry name" value="LuxS/MPP-like metallohydrolase"/>
    <property type="match status" value="5"/>
</dbReference>
<sequence>MFRSWFSPFSVIPRHSRRSAIRTMAVMPAICVAHPEWIPRPGNKQIPSYRVYNKDIQRSERDERDYRVIRLQNGLEAMLVHDVKADKAAASLDVAVGHLYDPPDMPGLAHFCEHLLFMGTEKFPRENEYSEFLARNNGASNAYTGTSNTNYYFNVGTPALEGALARFAAFFHSPLFSPSCTVRELNAVNSEHKKNHQSDMWRIFQLNKHLTKDGHPWNKFGTGHKESLSRAAKDAVRASKSATSSRVPSPSSSTGSSFSDTEDGGPVGMETRRRLIEWWANEYSASRMRLCVVGKESLDELSDMTSKLFSDIPNRGEVESLPAIPDHPFGPNEKGTMVAVQTIMSFQAIEVSFPLPYQPAMWKYKPANFLAHFVGHEGPGSLHSYLKRKGWLTSLSSGPQNLAREFAMFKVTLHLTQEGFSNYRDVILATHKYLSLLRSSEFPPWYQKELGAISAMRFRFAEKRRPDDYAVWISEHMAWPVERDAILSAAQLVSEWDEAGEGEKEVRDILNTLTIDEGRAVVMARPSEFQRVFEAEGKVLNWELEPWYGTKYAVERFDDDFASKAREPNDIPELYLPEQNEFLPENLEVDKTEATLPAKRPHLIRQNSLSQLWYKKDDQYWVPKAQVCIDIRSPHANASPKESVMTRLFADLVSDSLTEFSYNADLAGLSYNYTSHSFGTYLIIGGYNDKLPLLLRHIFEKIKGLKVKPDRLDVAKEQLKRNWENFFLGQTYQLSEYYGKYPLYENLWLLNEKLPEIASVTAEGLQAHAKKLLSDVNLKVLVVGNMYKQEAINLTEVAEELLDPAPANPSELIDRPRILPPGSNYVWTIPVPNPNEPNSSLTYYLHLGSRNDSRLRVVGQLLVQILSEPAFNVLRTQEQLGYVVSCSQWGLPGDVYFGVRILIQSERHPTYLEERVESFLDSFKIKLEAMPESDFSEQKTGLERKWREAAKNIVEETNKYWAHIESGVLDFHRKDNDADMLGGVTKEEVLSLFLSNVHPSSSQRAKLSVHCVSCKPRPKKLSSKALLEVDAMLEKRGITLPLEWMDKLPDTETIPDTLRVLKEIINDPATIDIVERELTTLTEKYPDDSDRHGILPAGYVAIEEPKKFKDSLKVAEGAIPLVDWGDLPLSRF</sequence>
<evidence type="ECO:0000256" key="8">
    <source>
        <dbReference type="RuleBase" id="RU004447"/>
    </source>
</evidence>
<dbReference type="Pfam" id="PF00675">
    <property type="entry name" value="Peptidase_M16"/>
    <property type="match status" value="1"/>
</dbReference>
<name>A0A9P6LCJ0_9AGAM</name>
<keyword evidence="6" id="KW-0862">Zinc</keyword>
<dbReference type="FunFam" id="3.30.830.10:FF:000012">
    <property type="entry name" value="Protease 3"/>
    <property type="match status" value="1"/>
</dbReference>
<reference evidence="14" key="2">
    <citation type="submission" date="2020-11" db="EMBL/GenBank/DDBJ databases">
        <authorList>
            <consortium name="DOE Joint Genome Institute"/>
            <person name="Kuo A."/>
            <person name="Miyauchi S."/>
            <person name="Kiss E."/>
            <person name="Drula E."/>
            <person name="Kohler A."/>
            <person name="Sanchez-Garcia M."/>
            <person name="Andreopoulos B."/>
            <person name="Barry K.W."/>
            <person name="Bonito G."/>
            <person name="Buee M."/>
            <person name="Carver A."/>
            <person name="Chen C."/>
            <person name="Cichocki N."/>
            <person name="Clum A."/>
            <person name="Culley D."/>
            <person name="Crous P.W."/>
            <person name="Fauchery L."/>
            <person name="Girlanda M."/>
            <person name="Hayes R."/>
            <person name="Keri Z."/>
            <person name="Labutti K."/>
            <person name="Lipzen A."/>
            <person name="Lombard V."/>
            <person name="Magnuson J."/>
            <person name="Maillard F."/>
            <person name="Morin E."/>
            <person name="Murat C."/>
            <person name="Nolan M."/>
            <person name="Ohm R."/>
            <person name="Pangilinan J."/>
            <person name="Pereira M."/>
            <person name="Perotto S."/>
            <person name="Peter M."/>
            <person name="Riley R."/>
            <person name="Sitrit Y."/>
            <person name="Stielow B."/>
            <person name="Szollosi G."/>
            <person name="Zifcakova L."/>
            <person name="Stursova M."/>
            <person name="Spatafora J.W."/>
            <person name="Tedersoo L."/>
            <person name="Vaario L.-M."/>
            <person name="Yamada A."/>
            <person name="Yan M."/>
            <person name="Wang P."/>
            <person name="Xu J."/>
            <person name="Bruns T."/>
            <person name="Baldrian P."/>
            <person name="Vilgalys R."/>
            <person name="Henrissat B."/>
            <person name="Grigoriev I.V."/>
            <person name="Hibbett D."/>
            <person name="Nagy L.G."/>
            <person name="Martin F.M."/>
        </authorList>
    </citation>
    <scope>NUCLEOTIDE SEQUENCE</scope>
    <source>
        <strain evidence="14">UH-Tt-Lm1</strain>
    </source>
</reference>
<dbReference type="InterPro" id="IPR032632">
    <property type="entry name" value="Peptidase_M16_M"/>
</dbReference>
<dbReference type="AlphaFoldDB" id="A0A9P6LCJ0"/>
<dbReference type="InterPro" id="IPR011249">
    <property type="entry name" value="Metalloenz_LuxS/M16"/>
</dbReference>
<dbReference type="PANTHER" id="PTHR43690:SF18">
    <property type="entry name" value="INSULIN-DEGRADING ENZYME-RELATED"/>
    <property type="match status" value="1"/>
</dbReference>
<keyword evidence="7" id="KW-0482">Metalloprotease</keyword>